<organism evidence="2 3">
    <name type="scientific">Gulosibacter molinativorax</name>
    <dbReference type="NCBI Taxonomy" id="256821"/>
    <lineage>
        <taxon>Bacteria</taxon>
        <taxon>Bacillati</taxon>
        <taxon>Actinomycetota</taxon>
        <taxon>Actinomycetes</taxon>
        <taxon>Micrococcales</taxon>
        <taxon>Microbacteriaceae</taxon>
        <taxon>Gulosibacter</taxon>
    </lineage>
</organism>
<gene>
    <name evidence="2" type="ORF">C7K25_07175</name>
</gene>
<proteinExistence type="predicted"/>
<dbReference type="EMBL" id="PXVD01000010">
    <property type="protein sequence ID" value="MDJ1371148.1"/>
    <property type="molecule type" value="Genomic_DNA"/>
</dbReference>
<feature type="transmembrane region" description="Helical" evidence="1">
    <location>
        <begin position="87"/>
        <end position="105"/>
    </location>
</feature>
<dbReference type="InterPro" id="IPR046151">
    <property type="entry name" value="DUF6153"/>
</dbReference>
<name>A0ABT7C7G3_9MICO</name>
<keyword evidence="1" id="KW-1133">Transmembrane helix</keyword>
<evidence type="ECO:0008006" key="4">
    <source>
        <dbReference type="Google" id="ProtNLM"/>
    </source>
</evidence>
<accession>A0ABT7C7G3</accession>
<sequence length="145" mass="14569">MPAASIVAVAIVLGLLAMHGLNLHGTASEHAASGTAIVGADAAESGHSAHFDTSLRSYSVGDTSSGASALPVTQGGHHDGSGGPHHASILMTCALVLLLFFVLAAPRGMLGRVLHPFPALFSGTSPASRVLSRAPSLQVLCISRT</sequence>
<reference evidence="2" key="2">
    <citation type="journal article" date="2022" name="Sci. Rep.">
        <title>In silico prediction of the enzymes involved in the degradation of the herbicide molinate by Gulosibacter molinativorax ON4T.</title>
        <authorList>
            <person name="Lopes A.R."/>
            <person name="Bunin E."/>
            <person name="Viana A.T."/>
            <person name="Froufe H."/>
            <person name="Munoz-Merida A."/>
            <person name="Pinho D."/>
            <person name="Figueiredo J."/>
            <person name="Barroso C."/>
            <person name="Vaz-Moreira I."/>
            <person name="Bellanger X."/>
            <person name="Egas C."/>
            <person name="Nunes O.C."/>
        </authorList>
    </citation>
    <scope>NUCLEOTIDE SEQUENCE</scope>
    <source>
        <strain evidence="2">ON4</strain>
    </source>
</reference>
<protein>
    <recommendedName>
        <fullName evidence="4">DUF2946 domain-containing protein</fullName>
    </recommendedName>
</protein>
<evidence type="ECO:0000313" key="3">
    <source>
        <dbReference type="Proteomes" id="UP001170379"/>
    </source>
</evidence>
<keyword evidence="1" id="KW-0472">Membrane</keyword>
<dbReference type="Proteomes" id="UP001170379">
    <property type="component" value="Unassembled WGS sequence"/>
</dbReference>
<reference evidence="2" key="1">
    <citation type="submission" date="2018-03" db="EMBL/GenBank/DDBJ databases">
        <authorList>
            <person name="Nunes O.C."/>
            <person name="Lopes A.R."/>
            <person name="Froufe H."/>
            <person name="Munoz-Merida A."/>
            <person name="Barroso C."/>
            <person name="Egas C."/>
        </authorList>
    </citation>
    <scope>NUCLEOTIDE SEQUENCE</scope>
    <source>
        <strain evidence="2">ON4</strain>
    </source>
</reference>
<evidence type="ECO:0000313" key="2">
    <source>
        <dbReference type="EMBL" id="MDJ1371148.1"/>
    </source>
</evidence>
<dbReference type="Pfam" id="PF19650">
    <property type="entry name" value="DUF6153"/>
    <property type="match status" value="1"/>
</dbReference>
<evidence type="ECO:0000256" key="1">
    <source>
        <dbReference type="SAM" id="Phobius"/>
    </source>
</evidence>
<comment type="caution">
    <text evidence="2">The sequence shown here is derived from an EMBL/GenBank/DDBJ whole genome shotgun (WGS) entry which is preliminary data.</text>
</comment>
<keyword evidence="1" id="KW-0812">Transmembrane</keyword>
<keyword evidence="3" id="KW-1185">Reference proteome</keyword>